<accession>A0A6A4GM07</accession>
<name>A0A6A4GM07_9AGAR</name>
<dbReference type="EMBL" id="ML769846">
    <property type="protein sequence ID" value="KAE9386802.1"/>
    <property type="molecule type" value="Genomic_DNA"/>
</dbReference>
<gene>
    <name evidence="3" type="ORF">BT96DRAFT_927960</name>
</gene>
<feature type="compositionally biased region" description="Basic and acidic residues" evidence="1">
    <location>
        <begin position="46"/>
        <end position="57"/>
    </location>
</feature>
<dbReference type="Proteomes" id="UP000799118">
    <property type="component" value="Unassembled WGS sequence"/>
</dbReference>
<feature type="region of interest" description="Disordered" evidence="1">
    <location>
        <begin position="42"/>
        <end position="62"/>
    </location>
</feature>
<reference evidence="3" key="1">
    <citation type="journal article" date="2019" name="Environ. Microbiol.">
        <title>Fungal ecological strategies reflected in gene transcription - a case study of two litter decomposers.</title>
        <authorList>
            <person name="Barbi F."/>
            <person name="Kohler A."/>
            <person name="Barry K."/>
            <person name="Baskaran P."/>
            <person name="Daum C."/>
            <person name="Fauchery L."/>
            <person name="Ihrmark K."/>
            <person name="Kuo A."/>
            <person name="LaButti K."/>
            <person name="Lipzen A."/>
            <person name="Morin E."/>
            <person name="Grigoriev I.V."/>
            <person name="Henrissat B."/>
            <person name="Lindahl B."/>
            <person name="Martin F."/>
        </authorList>
    </citation>
    <scope>NUCLEOTIDE SEQUENCE</scope>
    <source>
        <strain evidence="3">JB14</strain>
    </source>
</reference>
<feature type="signal peptide" evidence="2">
    <location>
        <begin position="1"/>
        <end position="24"/>
    </location>
</feature>
<feature type="non-terminal residue" evidence="3">
    <location>
        <position position="1"/>
    </location>
</feature>
<evidence type="ECO:0000313" key="4">
    <source>
        <dbReference type="Proteomes" id="UP000799118"/>
    </source>
</evidence>
<evidence type="ECO:0000256" key="2">
    <source>
        <dbReference type="SAM" id="SignalP"/>
    </source>
</evidence>
<feature type="chain" id="PRO_5025515489" description="Secreted protein" evidence="2">
    <location>
        <begin position="25"/>
        <end position="91"/>
    </location>
</feature>
<sequence length="91" mass="9923">MNQTLYLFLPVALASQLTIYPTTSHPGPLSAGLNCITCSSSSSSEGTKRFHGEDKKYQSPNGRISMSPGWSFNTLPSFPLLQLNCTSFHPE</sequence>
<dbReference type="AlphaFoldDB" id="A0A6A4GM07"/>
<protein>
    <recommendedName>
        <fullName evidence="5">Secreted protein</fullName>
    </recommendedName>
</protein>
<keyword evidence="2" id="KW-0732">Signal</keyword>
<proteinExistence type="predicted"/>
<evidence type="ECO:0008006" key="5">
    <source>
        <dbReference type="Google" id="ProtNLM"/>
    </source>
</evidence>
<evidence type="ECO:0000256" key="1">
    <source>
        <dbReference type="SAM" id="MobiDB-lite"/>
    </source>
</evidence>
<keyword evidence="4" id="KW-1185">Reference proteome</keyword>
<organism evidence="3 4">
    <name type="scientific">Gymnopus androsaceus JB14</name>
    <dbReference type="NCBI Taxonomy" id="1447944"/>
    <lineage>
        <taxon>Eukaryota</taxon>
        <taxon>Fungi</taxon>
        <taxon>Dikarya</taxon>
        <taxon>Basidiomycota</taxon>
        <taxon>Agaricomycotina</taxon>
        <taxon>Agaricomycetes</taxon>
        <taxon>Agaricomycetidae</taxon>
        <taxon>Agaricales</taxon>
        <taxon>Marasmiineae</taxon>
        <taxon>Omphalotaceae</taxon>
        <taxon>Gymnopus</taxon>
    </lineage>
</organism>
<evidence type="ECO:0000313" key="3">
    <source>
        <dbReference type="EMBL" id="KAE9386802.1"/>
    </source>
</evidence>